<dbReference type="GO" id="GO:0015074">
    <property type="term" value="P:DNA integration"/>
    <property type="evidence" value="ECO:0007669"/>
    <property type="project" value="InterPro"/>
</dbReference>
<evidence type="ECO:0000256" key="1">
    <source>
        <dbReference type="ARBA" id="ARBA00008857"/>
    </source>
</evidence>
<evidence type="ECO:0000313" key="5">
    <source>
        <dbReference type="EMBL" id="MBD1379372.1"/>
    </source>
</evidence>
<evidence type="ECO:0000256" key="2">
    <source>
        <dbReference type="ARBA" id="ARBA00023125"/>
    </source>
</evidence>
<dbReference type="PANTHER" id="PTHR30349">
    <property type="entry name" value="PHAGE INTEGRASE-RELATED"/>
    <property type="match status" value="1"/>
</dbReference>
<dbReference type="Proteomes" id="UP000626844">
    <property type="component" value="Unassembled WGS sequence"/>
</dbReference>
<evidence type="ECO:0000313" key="6">
    <source>
        <dbReference type="Proteomes" id="UP000626844"/>
    </source>
</evidence>
<dbReference type="InterPro" id="IPR011010">
    <property type="entry name" value="DNA_brk_join_enz"/>
</dbReference>
<dbReference type="EMBL" id="JACXAI010000003">
    <property type="protein sequence ID" value="MBD1379372.1"/>
    <property type="molecule type" value="Genomic_DNA"/>
</dbReference>
<keyword evidence="3" id="KW-0233">DNA recombination</keyword>
<dbReference type="Pfam" id="PF00589">
    <property type="entry name" value="Phage_integrase"/>
    <property type="match status" value="1"/>
</dbReference>
<dbReference type="GO" id="GO:0006310">
    <property type="term" value="P:DNA recombination"/>
    <property type="evidence" value="ECO:0007669"/>
    <property type="project" value="UniProtKB-KW"/>
</dbReference>
<feature type="domain" description="Tyr recombinase" evidence="4">
    <location>
        <begin position="1"/>
        <end position="106"/>
    </location>
</feature>
<organism evidence="5 6">
    <name type="scientific">Metabacillus arenae</name>
    <dbReference type="NCBI Taxonomy" id="2771434"/>
    <lineage>
        <taxon>Bacteria</taxon>
        <taxon>Bacillati</taxon>
        <taxon>Bacillota</taxon>
        <taxon>Bacilli</taxon>
        <taxon>Bacillales</taxon>
        <taxon>Bacillaceae</taxon>
        <taxon>Metabacillus</taxon>
    </lineage>
</organism>
<protein>
    <submittedName>
        <fullName evidence="5">Tyrosine-type recombinase/integrase</fullName>
    </submittedName>
</protein>
<dbReference type="GO" id="GO:0003677">
    <property type="term" value="F:DNA binding"/>
    <property type="evidence" value="ECO:0007669"/>
    <property type="project" value="UniProtKB-KW"/>
</dbReference>
<reference evidence="5" key="1">
    <citation type="submission" date="2020-09" db="EMBL/GenBank/DDBJ databases">
        <title>A novel bacterium of genus Bacillus, isolated from South China Sea.</title>
        <authorList>
            <person name="Huang H."/>
            <person name="Mo K."/>
            <person name="Hu Y."/>
        </authorList>
    </citation>
    <scope>NUCLEOTIDE SEQUENCE</scope>
    <source>
        <strain evidence="5">IB182487</strain>
    </source>
</reference>
<evidence type="ECO:0000259" key="4">
    <source>
        <dbReference type="PROSITE" id="PS51898"/>
    </source>
</evidence>
<proteinExistence type="inferred from homology"/>
<dbReference type="InterPro" id="IPR050090">
    <property type="entry name" value="Tyrosine_recombinase_XerCD"/>
</dbReference>
<dbReference type="AlphaFoldDB" id="A0A926N8F5"/>
<keyword evidence="6" id="KW-1185">Reference proteome</keyword>
<sequence length="111" mass="12780">MPLLSAYNESLEGYQATEPVFLNKDKNPLNPRGLHLIVKNALRKPGPPPSRFSLHHLRHTFATLMLQENKNNVELRTLQELLGHESITSTEVYTHVEFEQKKKAIDSFNIF</sequence>
<evidence type="ECO:0000256" key="3">
    <source>
        <dbReference type="ARBA" id="ARBA00023172"/>
    </source>
</evidence>
<dbReference type="Gene3D" id="1.10.443.10">
    <property type="entry name" value="Intergrase catalytic core"/>
    <property type="match status" value="1"/>
</dbReference>
<dbReference type="PROSITE" id="PS51898">
    <property type="entry name" value="TYR_RECOMBINASE"/>
    <property type="match status" value="1"/>
</dbReference>
<comment type="caution">
    <text evidence="5">The sequence shown here is derived from an EMBL/GenBank/DDBJ whole genome shotgun (WGS) entry which is preliminary data.</text>
</comment>
<dbReference type="InterPro" id="IPR002104">
    <property type="entry name" value="Integrase_catalytic"/>
</dbReference>
<dbReference type="PANTHER" id="PTHR30349:SF41">
    <property type="entry name" value="INTEGRASE_RECOMBINASE PROTEIN MJ0367-RELATED"/>
    <property type="match status" value="1"/>
</dbReference>
<gene>
    <name evidence="5" type="ORF">IC621_03920</name>
</gene>
<keyword evidence="2" id="KW-0238">DNA-binding</keyword>
<accession>A0A926N8F5</accession>
<name>A0A926N8F5_9BACI</name>
<comment type="similarity">
    <text evidence="1">Belongs to the 'phage' integrase family.</text>
</comment>
<dbReference type="InterPro" id="IPR013762">
    <property type="entry name" value="Integrase-like_cat_sf"/>
</dbReference>
<dbReference type="SUPFAM" id="SSF56349">
    <property type="entry name" value="DNA breaking-rejoining enzymes"/>
    <property type="match status" value="1"/>
</dbReference>